<evidence type="ECO:0000256" key="1">
    <source>
        <dbReference type="ARBA" id="ARBA00010364"/>
    </source>
</evidence>
<dbReference type="GO" id="GO:0005737">
    <property type="term" value="C:cytoplasm"/>
    <property type="evidence" value="ECO:0007669"/>
    <property type="project" value="TreeGrafter"/>
</dbReference>
<dbReference type="Proteomes" id="UP000027153">
    <property type="component" value="Unassembled WGS sequence"/>
</dbReference>
<dbReference type="NCBIfam" id="TIGR00251">
    <property type="entry name" value="DUF167 family protein"/>
    <property type="match status" value="1"/>
</dbReference>
<dbReference type="EMBL" id="JMIY01000001">
    <property type="protein sequence ID" value="KCZ73461.1"/>
    <property type="molecule type" value="Genomic_DNA"/>
</dbReference>
<protein>
    <recommendedName>
        <fullName evidence="2">UPF0235 protein ANME2D_00529</fullName>
    </recommendedName>
</protein>
<dbReference type="Gene3D" id="3.30.1200.10">
    <property type="entry name" value="YggU-like"/>
    <property type="match status" value="1"/>
</dbReference>
<dbReference type="PANTHER" id="PTHR13420">
    <property type="entry name" value="UPF0235 PROTEIN C15ORF40"/>
    <property type="match status" value="1"/>
</dbReference>
<dbReference type="Pfam" id="PF02594">
    <property type="entry name" value="DUF167"/>
    <property type="match status" value="1"/>
</dbReference>
<gene>
    <name evidence="3" type="ORF">ANME2D_00529</name>
</gene>
<dbReference type="SUPFAM" id="SSF69786">
    <property type="entry name" value="YggU-like"/>
    <property type="match status" value="1"/>
</dbReference>
<comment type="similarity">
    <text evidence="1 2">Belongs to the UPF0235 family.</text>
</comment>
<proteinExistence type="inferred from homology"/>
<keyword evidence="4" id="KW-1185">Reference proteome</keyword>
<dbReference type="RefSeq" id="WP_052368519.1">
    <property type="nucleotide sequence ID" value="NZ_JMIY01000001.1"/>
</dbReference>
<dbReference type="AlphaFoldDB" id="A0A062V330"/>
<name>A0A062V330_9EURY</name>
<evidence type="ECO:0000256" key="2">
    <source>
        <dbReference type="HAMAP-Rule" id="MF_00634"/>
    </source>
</evidence>
<dbReference type="OrthoDB" id="53248at2157"/>
<organism evidence="3 4">
    <name type="scientific">Candidatus Methanoperedens nitratireducens</name>
    <dbReference type="NCBI Taxonomy" id="1392998"/>
    <lineage>
        <taxon>Archaea</taxon>
        <taxon>Methanobacteriati</taxon>
        <taxon>Methanobacteriota</taxon>
        <taxon>Stenosarchaea group</taxon>
        <taxon>Methanomicrobia</taxon>
        <taxon>Methanosarcinales</taxon>
        <taxon>ANME-2 cluster</taxon>
        <taxon>Candidatus Methanoperedentaceae</taxon>
        <taxon>Candidatus Methanoperedens</taxon>
    </lineage>
</organism>
<dbReference type="PANTHER" id="PTHR13420:SF7">
    <property type="entry name" value="UPF0235 PROTEIN C15ORF40"/>
    <property type="match status" value="1"/>
</dbReference>
<evidence type="ECO:0000313" key="4">
    <source>
        <dbReference type="Proteomes" id="UP000027153"/>
    </source>
</evidence>
<sequence length="99" mass="11031">MKDAVKQVRDGVILDLEISPGAKETDVSGYNPWRKRIEIRLSERAEKGRANDQLISFLSGLLNVSSRNIQIVAGLTSSRKSVKIIGVRAQEILKVLTER</sequence>
<comment type="caution">
    <text evidence="3">The sequence shown here is derived from an EMBL/GenBank/DDBJ whole genome shotgun (WGS) entry which is preliminary data.</text>
</comment>
<dbReference type="InterPro" id="IPR003746">
    <property type="entry name" value="DUF167"/>
</dbReference>
<dbReference type="SMART" id="SM01152">
    <property type="entry name" value="DUF167"/>
    <property type="match status" value="1"/>
</dbReference>
<evidence type="ECO:0000313" key="3">
    <source>
        <dbReference type="EMBL" id="KCZ73461.1"/>
    </source>
</evidence>
<dbReference type="HAMAP" id="MF_00634">
    <property type="entry name" value="UPF0235"/>
    <property type="match status" value="1"/>
</dbReference>
<reference evidence="3 4" key="1">
    <citation type="journal article" date="2013" name="Nature">
        <title>Anaerobic oxidation of methane coupled to nitrate reduction in a novel archaeal lineage.</title>
        <authorList>
            <person name="Haroon M.F."/>
            <person name="Hu S."/>
            <person name="Shi Y."/>
            <person name="Imelfort M."/>
            <person name="Keller J."/>
            <person name="Hugenholtz P."/>
            <person name="Yuan Z."/>
            <person name="Tyson G.W."/>
        </authorList>
    </citation>
    <scope>NUCLEOTIDE SEQUENCE [LARGE SCALE GENOMIC DNA]</scope>
    <source>
        <strain evidence="3 4">ANME-2d</strain>
    </source>
</reference>
<accession>A0A062V330</accession>
<dbReference type="InterPro" id="IPR036591">
    <property type="entry name" value="YggU-like_sf"/>
</dbReference>